<sequence>MEFDENQQQRSPVSRPSSSGSVPDRPNASPLAEPTETEGAPSAGGQSRQQASSYSIRQLNSQDVEAHEAIPLQPTSDSAAQNSSSSSSARSKTNQLPKQRQRSSWIRLWAWELLGAVFSVSCMAGVIAILTSIQHKALNDWKLPISPNALVAVFTTLAKSSLLLIVAEGISQLKWIYFQERRHRLFDLQLFDAASRGPWGALQLLYSLRLHAVIASLGALLTILCLAMDPFSQQIISYNATMVNSSEATALVRNAQAYDDQYLPRLTNYDGNGDYYVHMNMTTAAFMGMFNAKASAEFQCSSGNCTFPEFESIGICCECTNETVKIVPQCQGTANRTFGQTCSYSLSPQLNLTAFFKNEPGAGPTIPVDNTELNTTVWTPQESEFDPNLAKILALTNADWFRPSKEWQWPRPSLYSCDLYLCKQRRTSVVTNGIITERVVDSQPLLFPKCTNSYQQPGPWFKPVYEVPVCPGFTEADMPPNINDLNATTLNDPKAMWINMADIQQIVDWFKNTFSVDIRESNRNNPGTALFTAMANMLYTLNDGNIMQTMEDVATALSNAMRQGPNSTWVSGYAQVPATVAHVRWPWFTLPASLVLLGIAFLGTAIAFSSEDGKFVWKSSILATVYHRLEGFTADEMDVRSIVEMEESARGMRVVLAEDIDGKVSLCK</sequence>
<dbReference type="PANTHER" id="PTHR35394">
    <property type="entry name" value="DUF3176 DOMAIN-CONTAINING PROTEIN"/>
    <property type="match status" value="1"/>
</dbReference>
<comment type="caution">
    <text evidence="3">The sequence shown here is derived from an EMBL/GenBank/DDBJ whole genome shotgun (WGS) entry which is preliminary data.</text>
</comment>
<evidence type="ECO:0000256" key="2">
    <source>
        <dbReference type="SAM" id="Phobius"/>
    </source>
</evidence>
<protein>
    <submittedName>
        <fullName evidence="3">Uncharacterized protein</fullName>
    </submittedName>
</protein>
<keyword evidence="2" id="KW-0472">Membrane</keyword>
<dbReference type="InterPro" id="IPR021514">
    <property type="entry name" value="DUF3176"/>
</dbReference>
<dbReference type="EMBL" id="JABCIY010000024">
    <property type="protein sequence ID" value="KAF7196550.1"/>
    <property type="molecule type" value="Genomic_DNA"/>
</dbReference>
<feature type="compositionally biased region" description="Low complexity" evidence="1">
    <location>
        <begin position="76"/>
        <end position="91"/>
    </location>
</feature>
<accession>A0A8H6VRV2</accession>
<evidence type="ECO:0000256" key="1">
    <source>
        <dbReference type="SAM" id="MobiDB-lite"/>
    </source>
</evidence>
<reference evidence="3" key="1">
    <citation type="submission" date="2020-04" db="EMBL/GenBank/DDBJ databases">
        <title>Draft genome resource of the tomato pathogen Pseudocercospora fuligena.</title>
        <authorList>
            <person name="Zaccaron A."/>
        </authorList>
    </citation>
    <scope>NUCLEOTIDE SEQUENCE</scope>
    <source>
        <strain evidence="3">PF001</strain>
    </source>
</reference>
<dbReference type="PANTHER" id="PTHR35394:SF5">
    <property type="entry name" value="DUF3176 DOMAIN-CONTAINING PROTEIN"/>
    <property type="match status" value="1"/>
</dbReference>
<keyword evidence="2" id="KW-1133">Transmembrane helix</keyword>
<feature type="transmembrane region" description="Helical" evidence="2">
    <location>
        <begin position="145"/>
        <end position="167"/>
    </location>
</feature>
<feature type="compositionally biased region" description="Low complexity" evidence="1">
    <location>
        <begin position="8"/>
        <end position="26"/>
    </location>
</feature>
<proteinExistence type="predicted"/>
<feature type="transmembrane region" description="Helical" evidence="2">
    <location>
        <begin position="585"/>
        <end position="608"/>
    </location>
</feature>
<feature type="region of interest" description="Disordered" evidence="1">
    <location>
        <begin position="72"/>
        <end position="98"/>
    </location>
</feature>
<keyword evidence="4" id="KW-1185">Reference proteome</keyword>
<name>A0A8H6VRV2_9PEZI</name>
<evidence type="ECO:0000313" key="4">
    <source>
        <dbReference type="Proteomes" id="UP000660729"/>
    </source>
</evidence>
<keyword evidence="2" id="KW-0812">Transmembrane</keyword>
<feature type="transmembrane region" description="Helical" evidence="2">
    <location>
        <begin position="108"/>
        <end position="133"/>
    </location>
</feature>
<feature type="compositionally biased region" description="Low complexity" evidence="1">
    <location>
        <begin position="39"/>
        <end position="55"/>
    </location>
</feature>
<dbReference type="Proteomes" id="UP000660729">
    <property type="component" value="Unassembled WGS sequence"/>
</dbReference>
<dbReference type="OrthoDB" id="5242705at2759"/>
<dbReference type="Pfam" id="PF11374">
    <property type="entry name" value="DUF3176"/>
    <property type="match status" value="1"/>
</dbReference>
<organism evidence="3 4">
    <name type="scientific">Pseudocercospora fuligena</name>
    <dbReference type="NCBI Taxonomy" id="685502"/>
    <lineage>
        <taxon>Eukaryota</taxon>
        <taxon>Fungi</taxon>
        <taxon>Dikarya</taxon>
        <taxon>Ascomycota</taxon>
        <taxon>Pezizomycotina</taxon>
        <taxon>Dothideomycetes</taxon>
        <taxon>Dothideomycetidae</taxon>
        <taxon>Mycosphaerellales</taxon>
        <taxon>Mycosphaerellaceae</taxon>
        <taxon>Pseudocercospora</taxon>
    </lineage>
</organism>
<dbReference type="AlphaFoldDB" id="A0A8H6VRV2"/>
<feature type="transmembrane region" description="Helical" evidence="2">
    <location>
        <begin position="210"/>
        <end position="231"/>
    </location>
</feature>
<feature type="region of interest" description="Disordered" evidence="1">
    <location>
        <begin position="1"/>
        <end position="60"/>
    </location>
</feature>
<evidence type="ECO:0000313" key="3">
    <source>
        <dbReference type="EMBL" id="KAF7196550.1"/>
    </source>
</evidence>
<gene>
    <name evidence="3" type="ORF">HII31_01920</name>
</gene>